<comment type="caution">
    <text evidence="2">The sequence shown here is derived from an EMBL/GenBank/DDBJ whole genome shotgun (WGS) entry which is preliminary data.</text>
</comment>
<reference evidence="2" key="1">
    <citation type="submission" date="2021-02" db="EMBL/GenBank/DDBJ databases">
        <title>Genome sequence Cadophora malorum strain M34.</title>
        <authorList>
            <person name="Stefanovic E."/>
            <person name="Vu D."/>
            <person name="Scully C."/>
            <person name="Dijksterhuis J."/>
            <person name="Roader J."/>
            <person name="Houbraken J."/>
        </authorList>
    </citation>
    <scope>NUCLEOTIDE SEQUENCE</scope>
    <source>
        <strain evidence="2">M34</strain>
    </source>
</reference>
<protein>
    <recommendedName>
        <fullName evidence="4">Dirigent protein</fullName>
    </recommendedName>
</protein>
<sequence>MFSIISLSFLLYLSSILIFDVLALPSNSPDLSPRQTKPTKPYQLRGVQSPIFHLYLQTLPPSKTSASPVPVMGPESTSEYFIIGSTIQSVNSSLYLNIGEKVGGKSFLPLSFARTANTTAWGLEGDTVITTTGSTYGRRMYSSLFYILGEGNDWLVGRRVVKSLPGS</sequence>
<feature type="chain" id="PRO_5034996513" description="Dirigent protein" evidence="1">
    <location>
        <begin position="24"/>
        <end position="167"/>
    </location>
</feature>
<gene>
    <name evidence="2" type="ORF">IFR04_003519</name>
</gene>
<organism evidence="2 3">
    <name type="scientific">Cadophora malorum</name>
    <dbReference type="NCBI Taxonomy" id="108018"/>
    <lineage>
        <taxon>Eukaryota</taxon>
        <taxon>Fungi</taxon>
        <taxon>Dikarya</taxon>
        <taxon>Ascomycota</taxon>
        <taxon>Pezizomycotina</taxon>
        <taxon>Leotiomycetes</taxon>
        <taxon>Helotiales</taxon>
        <taxon>Ploettnerulaceae</taxon>
        <taxon>Cadophora</taxon>
    </lineage>
</organism>
<dbReference type="Proteomes" id="UP000664132">
    <property type="component" value="Unassembled WGS sequence"/>
</dbReference>
<feature type="signal peptide" evidence="1">
    <location>
        <begin position="1"/>
        <end position="23"/>
    </location>
</feature>
<evidence type="ECO:0000313" key="3">
    <source>
        <dbReference type="Proteomes" id="UP000664132"/>
    </source>
</evidence>
<dbReference type="OrthoDB" id="3915838at2759"/>
<evidence type="ECO:0000256" key="1">
    <source>
        <dbReference type="SAM" id="SignalP"/>
    </source>
</evidence>
<name>A0A8H7WED0_9HELO</name>
<dbReference type="EMBL" id="JAFJYH010000036">
    <property type="protein sequence ID" value="KAG4423285.1"/>
    <property type="molecule type" value="Genomic_DNA"/>
</dbReference>
<proteinExistence type="predicted"/>
<evidence type="ECO:0000313" key="2">
    <source>
        <dbReference type="EMBL" id="KAG4423285.1"/>
    </source>
</evidence>
<accession>A0A8H7WED0</accession>
<keyword evidence="1" id="KW-0732">Signal</keyword>
<evidence type="ECO:0008006" key="4">
    <source>
        <dbReference type="Google" id="ProtNLM"/>
    </source>
</evidence>
<dbReference type="AlphaFoldDB" id="A0A8H7WED0"/>
<keyword evidence="3" id="KW-1185">Reference proteome</keyword>